<dbReference type="AlphaFoldDB" id="A0A3L8CS54"/>
<name>A0A3L8CS54_9PSED</name>
<protein>
    <submittedName>
        <fullName evidence="1">Uncharacterized protein</fullName>
    </submittedName>
</protein>
<keyword evidence="3" id="KW-1185">Reference proteome</keyword>
<comment type="caution">
    <text evidence="1">The sequence shown here is derived from an EMBL/GenBank/DDBJ whole genome shotgun (WGS) entry which is preliminary data.</text>
</comment>
<evidence type="ECO:0000313" key="2">
    <source>
        <dbReference type="EMBL" id="RLU13923.1"/>
    </source>
</evidence>
<dbReference type="Proteomes" id="UP000282140">
    <property type="component" value="Unassembled WGS sequence"/>
</dbReference>
<sequence>MVATLQGVGNDALSTVTHSFSVQSVTAVPWDDARVQLNDEPVTVWGAQTRFPRITQVHMIKLSVDNSNSHLLGREISLGLKGYIASNELGLNTIRPALGQARTFTTEGLSWTVSGSRGGAFALQLEASRLLRLSPLNAMSMGSSLPIQNLANCAQITQEN</sequence>
<evidence type="ECO:0000313" key="1">
    <source>
        <dbReference type="EMBL" id="RLU10661.1"/>
    </source>
</evidence>
<reference evidence="3 4" key="1">
    <citation type="journal article" date="2018" name="Front. Microbiol.">
        <title>Discovery of Phloeophagus Beetles as a Source of Pseudomonas Strains That Produce Potentially New Bioactive Substances and Description of Pseudomonas bohemica sp. nov.</title>
        <authorList>
            <person name="Saati-Santamaria Z."/>
            <person name="Lopez-Mondejar R."/>
            <person name="Jimenez-Gomez A."/>
            <person name="Diez-Mendez A."/>
            <person name="Vetrovsky T."/>
            <person name="Igual J.M."/>
            <person name="Velazquez E."/>
            <person name="Kolarik M."/>
            <person name="Rivas R."/>
            <person name="Garcia-Fraile P."/>
        </authorList>
    </citation>
    <scope>NUCLEOTIDE SEQUENCE [LARGE SCALE GENOMIC DNA]</scope>
    <source>
        <strain evidence="2 4">A2-NA12</strain>
        <strain evidence="1 3">A2-NA13</strain>
    </source>
</reference>
<accession>A0A3L8CS54</accession>
<dbReference type="EMBL" id="PEGA01000003">
    <property type="protein sequence ID" value="RLU13923.1"/>
    <property type="molecule type" value="Genomic_DNA"/>
</dbReference>
<evidence type="ECO:0000313" key="3">
    <source>
        <dbReference type="Proteomes" id="UP000282140"/>
    </source>
</evidence>
<gene>
    <name evidence="2" type="ORF">CS076_04475</name>
    <name evidence="1" type="ORF">CS078_09345</name>
</gene>
<evidence type="ECO:0000313" key="4">
    <source>
        <dbReference type="Proteomes" id="UP000282672"/>
    </source>
</evidence>
<organism evidence="1 3">
    <name type="scientific">Pseudomonas prosekii</name>
    <dbReference type="NCBI Taxonomy" id="1148509"/>
    <lineage>
        <taxon>Bacteria</taxon>
        <taxon>Pseudomonadati</taxon>
        <taxon>Pseudomonadota</taxon>
        <taxon>Gammaproteobacteria</taxon>
        <taxon>Pseudomonadales</taxon>
        <taxon>Pseudomonadaceae</taxon>
        <taxon>Pseudomonas</taxon>
    </lineage>
</organism>
<dbReference type="Proteomes" id="UP000282672">
    <property type="component" value="Unassembled WGS sequence"/>
</dbReference>
<dbReference type="EMBL" id="PEGB01000003">
    <property type="protein sequence ID" value="RLU10661.1"/>
    <property type="molecule type" value="Genomic_DNA"/>
</dbReference>
<proteinExistence type="predicted"/>